<sequence>MTDESPLLRLPEVTINHILYFCDYLEIARLCNVCHSLRNHIDFFKPDAHVDEVWLGNQQNAEMYFKTDKSSRIWVGYTAVEGGCRVECMHHMNSRSVTTISGMDRMDALIQDFKIYLRHLKTPLKKFKLNRTYCDPLIQIMRSQPPESRIFPLKVNELELYGLSQDHILATLSLFDANYLKDLKIENETEGDELNDGAEDYFHALFETEQWKNAERICLSHKFKISSVRQISHLKEFGGSISRVTAADVEFLKNTFISSPLFEECRITADVDIDVLSITEAFGAPSYEVIEGIAHLWYFHIPNDTNSALSVKVINEQIIDIDRINRRRVIPGVAIIY</sequence>
<dbReference type="FunCoup" id="E3MGS6">
    <property type="interactions" value="959"/>
</dbReference>
<dbReference type="InParanoid" id="E3MGS6"/>
<organism evidence="4">
    <name type="scientific">Caenorhabditis remanei</name>
    <name type="common">Caenorhabditis vulgaris</name>
    <dbReference type="NCBI Taxonomy" id="31234"/>
    <lineage>
        <taxon>Eukaryota</taxon>
        <taxon>Metazoa</taxon>
        <taxon>Ecdysozoa</taxon>
        <taxon>Nematoda</taxon>
        <taxon>Chromadorea</taxon>
        <taxon>Rhabditida</taxon>
        <taxon>Rhabditina</taxon>
        <taxon>Rhabditomorpha</taxon>
        <taxon>Rhabditoidea</taxon>
        <taxon>Rhabditidae</taxon>
        <taxon>Peloderinae</taxon>
        <taxon>Caenorhabditis</taxon>
    </lineage>
</organism>
<keyword evidence="4" id="KW-1185">Reference proteome</keyword>
<feature type="domain" description="F-box" evidence="1">
    <location>
        <begin position="7"/>
        <end position="43"/>
    </location>
</feature>
<proteinExistence type="predicted"/>
<feature type="domain" description="DUF38" evidence="2">
    <location>
        <begin position="152"/>
        <end position="282"/>
    </location>
</feature>
<dbReference type="InterPro" id="IPR002900">
    <property type="entry name" value="DUF38/FTH_CAE_spp"/>
</dbReference>
<dbReference type="Pfam" id="PF00646">
    <property type="entry name" value="F-box"/>
    <property type="match status" value="1"/>
</dbReference>
<evidence type="ECO:0000259" key="1">
    <source>
        <dbReference type="Pfam" id="PF00646"/>
    </source>
</evidence>
<name>E3MGS6_CAERE</name>
<dbReference type="SUPFAM" id="SSF81383">
    <property type="entry name" value="F-box domain"/>
    <property type="match status" value="1"/>
</dbReference>
<accession>E3MGS6</accession>
<gene>
    <name evidence="3" type="ORF">CRE_23444</name>
</gene>
<dbReference type="PANTHER" id="PTHR23014">
    <property type="entry name" value="F-BOX A PROTEIN"/>
    <property type="match status" value="1"/>
</dbReference>
<dbReference type="Pfam" id="PF01827">
    <property type="entry name" value="FTH"/>
    <property type="match status" value="1"/>
</dbReference>
<dbReference type="InterPro" id="IPR036047">
    <property type="entry name" value="F-box-like_dom_sf"/>
</dbReference>
<dbReference type="InterPro" id="IPR001810">
    <property type="entry name" value="F-box_dom"/>
</dbReference>
<dbReference type="Proteomes" id="UP000008281">
    <property type="component" value="Unassembled WGS sequence"/>
</dbReference>
<evidence type="ECO:0000259" key="2">
    <source>
        <dbReference type="Pfam" id="PF01827"/>
    </source>
</evidence>
<evidence type="ECO:0000313" key="4">
    <source>
        <dbReference type="Proteomes" id="UP000008281"/>
    </source>
</evidence>
<dbReference type="AlphaFoldDB" id="E3MGS6"/>
<dbReference type="PANTHER" id="PTHR23014:SF1">
    <property type="entry name" value="DUF38 DOMAIN-CONTAINING PROTEIN-RELATED"/>
    <property type="match status" value="1"/>
</dbReference>
<dbReference type="EMBL" id="DS268444">
    <property type="protein sequence ID" value="EFP01656.1"/>
    <property type="molecule type" value="Genomic_DNA"/>
</dbReference>
<reference evidence="3" key="1">
    <citation type="submission" date="2007-07" db="EMBL/GenBank/DDBJ databases">
        <title>PCAP assembly of the Caenorhabditis remanei genome.</title>
        <authorList>
            <consortium name="The Caenorhabditis remanei Sequencing Consortium"/>
            <person name="Wilson R.K."/>
        </authorList>
    </citation>
    <scope>NUCLEOTIDE SEQUENCE [LARGE SCALE GENOMIC DNA]</scope>
    <source>
        <strain evidence="3">PB4641</strain>
    </source>
</reference>
<protein>
    <recommendedName>
        <fullName evidence="5">F-box domain-containing protein</fullName>
    </recommendedName>
</protein>
<evidence type="ECO:0008006" key="5">
    <source>
        <dbReference type="Google" id="ProtNLM"/>
    </source>
</evidence>
<dbReference type="CDD" id="cd09917">
    <property type="entry name" value="F-box_SF"/>
    <property type="match status" value="1"/>
</dbReference>
<dbReference type="HOGENOM" id="CLU_030831_0_0_1"/>
<evidence type="ECO:0000313" key="3">
    <source>
        <dbReference type="EMBL" id="EFP01656.1"/>
    </source>
</evidence>